<protein>
    <submittedName>
        <fullName evidence="2">Uncharacterized protein</fullName>
    </submittedName>
</protein>
<feature type="region of interest" description="Disordered" evidence="1">
    <location>
        <begin position="59"/>
        <end position="84"/>
    </location>
</feature>
<organism evidence="2 3">
    <name type="scientific">Desmophyllum pertusum</name>
    <dbReference type="NCBI Taxonomy" id="174260"/>
    <lineage>
        <taxon>Eukaryota</taxon>
        <taxon>Metazoa</taxon>
        <taxon>Cnidaria</taxon>
        <taxon>Anthozoa</taxon>
        <taxon>Hexacorallia</taxon>
        <taxon>Scleractinia</taxon>
        <taxon>Caryophylliina</taxon>
        <taxon>Caryophylliidae</taxon>
        <taxon>Desmophyllum</taxon>
    </lineage>
</organism>
<dbReference type="OrthoDB" id="6009607at2759"/>
<dbReference type="Proteomes" id="UP001163046">
    <property type="component" value="Unassembled WGS sequence"/>
</dbReference>
<comment type="caution">
    <text evidence="2">The sequence shown here is derived from an EMBL/GenBank/DDBJ whole genome shotgun (WGS) entry which is preliminary data.</text>
</comment>
<keyword evidence="3" id="KW-1185">Reference proteome</keyword>
<dbReference type="EMBL" id="MU825396">
    <property type="protein sequence ID" value="KAJ7394618.1"/>
    <property type="molecule type" value="Genomic_DNA"/>
</dbReference>
<gene>
    <name evidence="2" type="ORF">OS493_000436</name>
</gene>
<proteinExistence type="predicted"/>
<accession>A0A9X0DDD1</accession>
<reference evidence="2" key="1">
    <citation type="submission" date="2023-01" db="EMBL/GenBank/DDBJ databases">
        <title>Genome assembly of the deep-sea coral Lophelia pertusa.</title>
        <authorList>
            <person name="Herrera S."/>
            <person name="Cordes E."/>
        </authorList>
    </citation>
    <scope>NUCLEOTIDE SEQUENCE</scope>
    <source>
        <strain evidence="2">USNM1676648</strain>
        <tissue evidence="2">Polyp</tissue>
    </source>
</reference>
<dbReference type="AlphaFoldDB" id="A0A9X0DDD1"/>
<evidence type="ECO:0000313" key="3">
    <source>
        <dbReference type="Proteomes" id="UP001163046"/>
    </source>
</evidence>
<sequence>MFACDKECLGYKTGKLCSHVVAVAFCENQLQEFLSKFKVGRNKRSPNVTSLTTFGVNASAGRKRPVESRPQRKSPDTMTSVMTIEEPSRGTIADVLASDSGGAEAEASSDPLRITIRRSRTAKPVVSPITTTPFQLINIAGKIRKCAGCWKDLKTGPDEHTRNHLDESLCIRHKEHNFIWIESHQHWKQTFENKHYHVFLNCIQGRNPTFDAKTVHLGLNHTLGAEVQHLKDRLQC</sequence>
<evidence type="ECO:0000256" key="1">
    <source>
        <dbReference type="SAM" id="MobiDB-lite"/>
    </source>
</evidence>
<evidence type="ECO:0000313" key="2">
    <source>
        <dbReference type="EMBL" id="KAJ7394618.1"/>
    </source>
</evidence>
<feature type="compositionally biased region" description="Basic and acidic residues" evidence="1">
    <location>
        <begin position="64"/>
        <end position="75"/>
    </location>
</feature>
<name>A0A9X0DDD1_9CNID</name>